<dbReference type="EMBL" id="AMPZ03000002">
    <property type="protein sequence ID" value="KAH9592211.1"/>
    <property type="molecule type" value="Genomic_DNA"/>
</dbReference>
<dbReference type="Pfam" id="PF06732">
    <property type="entry name" value="Pescadillo_N"/>
    <property type="match status" value="1"/>
</dbReference>
<reference evidence="7" key="2">
    <citation type="journal article" date="2019" name="Gigascience">
        <title>High-quality Schistosoma haematobium genome achieved by single-molecule and long-range sequencing.</title>
        <authorList>
            <person name="Stroehlein A.J."/>
            <person name="Korhonen P.K."/>
            <person name="Chong T.M."/>
            <person name="Lim Y.L."/>
            <person name="Chan K.G."/>
            <person name="Webster B."/>
            <person name="Rollinson D."/>
            <person name="Brindley P.J."/>
            <person name="Gasser R.B."/>
            <person name="Young N.D."/>
        </authorList>
    </citation>
    <scope>NUCLEOTIDE SEQUENCE</scope>
</reference>
<dbReference type="Proteomes" id="UP000471633">
    <property type="component" value="Unassembled WGS sequence"/>
</dbReference>
<reference evidence="7" key="3">
    <citation type="submission" date="2021-06" db="EMBL/GenBank/DDBJ databases">
        <title>Chromosome-level genome assembly for S. haematobium.</title>
        <authorList>
            <person name="Stroehlein A.J."/>
        </authorList>
    </citation>
    <scope>NUCLEOTIDE SEQUENCE</scope>
</reference>
<name>A0A922LS94_SCHHA</name>
<dbReference type="CTD" id="23481"/>
<evidence type="ECO:0000256" key="4">
    <source>
        <dbReference type="ARBA" id="ARBA00023242"/>
    </source>
</evidence>
<dbReference type="SUPFAM" id="SSF52113">
    <property type="entry name" value="BRCT domain"/>
    <property type="match status" value="1"/>
</dbReference>
<feature type="compositionally biased region" description="Polar residues" evidence="5">
    <location>
        <begin position="430"/>
        <end position="439"/>
    </location>
</feature>
<dbReference type="Gene3D" id="3.40.50.10190">
    <property type="entry name" value="BRCT domain"/>
    <property type="match status" value="1"/>
</dbReference>
<keyword evidence="4" id="KW-0539">Nucleus</keyword>
<protein>
    <submittedName>
        <fullName evidence="7">mRNA-binding ribosome synthesis protein</fullName>
    </submittedName>
</protein>
<dbReference type="FunFam" id="3.40.50.10190:FF:000002">
    <property type="entry name" value="Pescadillo homolog"/>
    <property type="match status" value="1"/>
</dbReference>
<feature type="region of interest" description="Disordered" evidence="5">
    <location>
        <begin position="430"/>
        <end position="489"/>
    </location>
</feature>
<dbReference type="PANTHER" id="PTHR12221:SF6">
    <property type="entry name" value="PESCADILLO HOMOLOG"/>
    <property type="match status" value="1"/>
</dbReference>
<dbReference type="AlphaFoldDB" id="A0A922LS94"/>
<organism evidence="7 8">
    <name type="scientific">Schistosoma haematobium</name>
    <name type="common">Blood fluke</name>
    <dbReference type="NCBI Taxonomy" id="6185"/>
    <lineage>
        <taxon>Eukaryota</taxon>
        <taxon>Metazoa</taxon>
        <taxon>Spiralia</taxon>
        <taxon>Lophotrochozoa</taxon>
        <taxon>Platyhelminthes</taxon>
        <taxon>Trematoda</taxon>
        <taxon>Digenea</taxon>
        <taxon>Strigeidida</taxon>
        <taxon>Schistosomatoidea</taxon>
        <taxon>Schistosomatidae</taxon>
        <taxon>Schistosoma</taxon>
    </lineage>
</organism>
<dbReference type="PROSITE" id="PS50172">
    <property type="entry name" value="BRCT"/>
    <property type="match status" value="1"/>
</dbReference>
<evidence type="ECO:0000313" key="7">
    <source>
        <dbReference type="EMBL" id="KAH9592211.1"/>
    </source>
</evidence>
<feature type="region of interest" description="Disordered" evidence="5">
    <location>
        <begin position="523"/>
        <end position="548"/>
    </location>
</feature>
<dbReference type="GO" id="GO:0000463">
    <property type="term" value="P:maturation of LSU-rRNA from tricistronic rRNA transcript (SSU-rRNA, 5.8S rRNA, LSU-rRNA)"/>
    <property type="evidence" value="ECO:0007669"/>
    <property type="project" value="TreeGrafter"/>
</dbReference>
<dbReference type="KEGG" id="shx:MS3_00010471"/>
<keyword evidence="2" id="KW-0690">Ribosome biogenesis</keyword>
<evidence type="ECO:0000256" key="5">
    <source>
        <dbReference type="SAM" id="MobiDB-lite"/>
    </source>
</evidence>
<proteinExistence type="predicted"/>
<keyword evidence="8" id="KW-1185">Reference proteome</keyword>
<accession>A0A922LS94</accession>
<feature type="compositionally biased region" description="Basic and acidic residues" evidence="5">
    <location>
        <begin position="475"/>
        <end position="489"/>
    </location>
</feature>
<dbReference type="InterPro" id="IPR010613">
    <property type="entry name" value="PES"/>
</dbReference>
<comment type="subcellular location">
    <subcellularLocation>
        <location evidence="1">Nucleus</location>
        <location evidence="1">Nucleolus</location>
    </subcellularLocation>
</comment>
<evidence type="ECO:0000256" key="3">
    <source>
        <dbReference type="ARBA" id="ARBA00022552"/>
    </source>
</evidence>
<feature type="compositionally biased region" description="Basic and acidic residues" evidence="5">
    <location>
        <begin position="529"/>
        <end position="538"/>
    </location>
</feature>
<dbReference type="RefSeq" id="XP_051072254.1">
    <property type="nucleotide sequence ID" value="XM_051218832.1"/>
</dbReference>
<evidence type="ECO:0000313" key="8">
    <source>
        <dbReference type="Proteomes" id="UP000471633"/>
    </source>
</evidence>
<dbReference type="SMART" id="SM00292">
    <property type="entry name" value="BRCT"/>
    <property type="match status" value="1"/>
</dbReference>
<dbReference type="InterPro" id="IPR036420">
    <property type="entry name" value="BRCT_dom_sf"/>
</dbReference>
<evidence type="ECO:0000259" key="6">
    <source>
        <dbReference type="PROSITE" id="PS50172"/>
    </source>
</evidence>
<evidence type="ECO:0000256" key="2">
    <source>
        <dbReference type="ARBA" id="ARBA00022517"/>
    </source>
</evidence>
<keyword evidence="3" id="KW-0698">rRNA processing</keyword>
<dbReference type="GO" id="GO:0070545">
    <property type="term" value="C:PeBoW complex"/>
    <property type="evidence" value="ECO:0007669"/>
    <property type="project" value="TreeGrafter"/>
</dbReference>
<feature type="domain" description="BRCT" evidence="6">
    <location>
        <begin position="266"/>
        <end position="358"/>
    </location>
</feature>
<dbReference type="InterPro" id="IPR001357">
    <property type="entry name" value="BRCT_dom"/>
</dbReference>
<sequence length="548" mass="62665">MGGTMKKKHTKGQVVAFLSQKQAMRRLQLNLPNFRKLRIFHVKLKKAREKKDKEKEFRVRINKPRYTLHQIVKERYPTRQDALRDISDSLNLLFLFEKLPKLTQFHPSLISISRRLCVEFLNLVVATQAVRKAFISIKGFYVQSEIDGIPVVWIMPHASVTHTPTDVDYRILATCLEFDATLIGSLILYRINNLVYPPKLSVRVEHDPNGYYCGQKESLFEFMSSLSFPLKRTEPPNDVDVDDLTELQAIDEQVSQAISKQIEVQNVKRLFKNKRFFLMREVPREVICLIIRSCGGECSWDKIVSPGYTFQEDDPTVDYQVVDRPMTDMKLTRYYVQPQWVFDCLNAGRLLPTQDYLPGCSLPPHLSPFIGSSGTDELLDTAVMSLSNRGGLVGVAPGFGDGASIYRPPEADYLAGLVSLAEIRGARVQAQSEGTIESQSEVDNDLLNDSSTKEENDLKTNVQTKERSKLKKVSKGKEPKVTPGRAESKTVKIYKEKEEANAERKLRELMLPKKHKNVYKKMVHSIKRKEKEARQLEAKRRRIDMGTG</sequence>
<gene>
    <name evidence="7" type="primary">PES1</name>
    <name evidence="7" type="ORF">MS3_00010471</name>
</gene>
<dbReference type="PANTHER" id="PTHR12221">
    <property type="entry name" value="PESCADILLO - RELATED"/>
    <property type="match status" value="1"/>
</dbReference>
<comment type="caution">
    <text evidence="7">The sequence shown here is derived from an EMBL/GenBank/DDBJ whole genome shotgun (WGS) entry which is preliminary data.</text>
</comment>
<reference evidence="7" key="4">
    <citation type="journal article" date="2022" name="PLoS Pathog.">
        <title>Chromosome-level genome of Schistosoma haematobium underpins genome-wide explorations of molecular variation.</title>
        <authorList>
            <person name="Stroehlein A.J."/>
            <person name="Korhonen P.K."/>
            <person name="Lee V.V."/>
            <person name="Ralph S.A."/>
            <person name="Mentink-Kane M."/>
            <person name="You H."/>
            <person name="McManus D.P."/>
            <person name="Tchuente L.T."/>
            <person name="Stothard J.R."/>
            <person name="Kaur P."/>
            <person name="Dudchenko O."/>
            <person name="Aiden E.L."/>
            <person name="Yang B."/>
            <person name="Yang H."/>
            <person name="Emery A.M."/>
            <person name="Webster B.L."/>
            <person name="Brindley P.J."/>
            <person name="Rollinson D."/>
            <person name="Chang B.C.H."/>
            <person name="Gasser R.B."/>
            <person name="Young N.D."/>
        </authorList>
    </citation>
    <scope>NUCLEOTIDE SEQUENCE</scope>
</reference>
<dbReference type="CDD" id="cd17709">
    <property type="entry name" value="BRCT_pescadillo_like"/>
    <property type="match status" value="1"/>
</dbReference>
<dbReference type="GO" id="GO:0003723">
    <property type="term" value="F:RNA binding"/>
    <property type="evidence" value="ECO:0007669"/>
    <property type="project" value="TreeGrafter"/>
</dbReference>
<reference evidence="7" key="1">
    <citation type="journal article" date="2012" name="Nat. Genet.">
        <title>Whole-genome sequence of Schistosoma haematobium.</title>
        <authorList>
            <person name="Young N.D."/>
            <person name="Jex A.R."/>
            <person name="Li B."/>
            <person name="Liu S."/>
            <person name="Yang L."/>
            <person name="Xiong Z."/>
            <person name="Li Y."/>
            <person name="Cantacessi C."/>
            <person name="Hall R.S."/>
            <person name="Xu X."/>
            <person name="Chen F."/>
            <person name="Wu X."/>
            <person name="Zerlotini A."/>
            <person name="Oliveira G."/>
            <person name="Hofmann A."/>
            <person name="Zhang G."/>
            <person name="Fang X."/>
            <person name="Kang Y."/>
            <person name="Campbell B.E."/>
            <person name="Loukas A."/>
            <person name="Ranganathan S."/>
            <person name="Rollinson D."/>
            <person name="Rinaldi G."/>
            <person name="Brindley P.J."/>
            <person name="Yang H."/>
            <person name="Wang J."/>
            <person name="Wang J."/>
            <person name="Gasser R.B."/>
        </authorList>
    </citation>
    <scope>NUCLEOTIDE SEQUENCE</scope>
</reference>
<dbReference type="Pfam" id="PF16589">
    <property type="entry name" value="BRCT_2"/>
    <property type="match status" value="1"/>
</dbReference>
<dbReference type="GeneID" id="24590928"/>
<evidence type="ECO:0000256" key="1">
    <source>
        <dbReference type="ARBA" id="ARBA00004604"/>
    </source>
</evidence>